<keyword evidence="2" id="KW-0472">Membrane</keyword>
<protein>
    <submittedName>
        <fullName evidence="3">Uncharacterized protein</fullName>
    </submittedName>
</protein>
<proteinExistence type="predicted"/>
<sequence length="246" mass="27587">MERYIISAIVLYALVVALYLLRERMQKRKKNAAKNPGFNPFRSTPKEDIIGKSKFDLRQARTEATTLVHNEKRIENEPIFADENKKDAPVTPPLVESETVVSGENMTDENSNEINLVIENTPPELEPEYDTEDIDEEETEDEDTEGVAGVSMALGLGFDDLAGMVRTVETADGATSEEKEEAGRVLIEIRKTEMFDQVAGDEPKKKVVSALMDDYFAAFHRKKREAGETDEPVVKAPKDFNVRGFA</sequence>
<feature type="transmembrane region" description="Helical" evidence="2">
    <location>
        <begin position="6"/>
        <end position="21"/>
    </location>
</feature>
<reference evidence="3" key="1">
    <citation type="submission" date="2016-04" db="EMBL/GenBank/DDBJ databases">
        <authorList>
            <person name="Evans L.H."/>
            <person name="Alamgir A."/>
            <person name="Owens N."/>
            <person name="Weber N.D."/>
            <person name="Virtaneva K."/>
            <person name="Barbian K."/>
            <person name="Babar A."/>
            <person name="Rosenke K."/>
        </authorList>
    </citation>
    <scope>NUCLEOTIDE SEQUENCE</scope>
    <source>
        <strain evidence="3">86-2</strain>
    </source>
</reference>
<organism evidence="3">
    <name type="scientific">uncultured Dysgonomonas sp</name>
    <dbReference type="NCBI Taxonomy" id="206096"/>
    <lineage>
        <taxon>Bacteria</taxon>
        <taxon>Pseudomonadati</taxon>
        <taxon>Bacteroidota</taxon>
        <taxon>Bacteroidia</taxon>
        <taxon>Bacteroidales</taxon>
        <taxon>Dysgonomonadaceae</taxon>
        <taxon>Dysgonomonas</taxon>
        <taxon>environmental samples</taxon>
    </lineage>
</organism>
<dbReference type="RefSeq" id="WP_296946033.1">
    <property type="nucleotide sequence ID" value="NZ_LT599021.1"/>
</dbReference>
<name>A0A212IV31_9BACT</name>
<dbReference type="EMBL" id="FLUL01000001">
    <property type="protein sequence ID" value="SBV91044.1"/>
    <property type="molecule type" value="Genomic_DNA"/>
</dbReference>
<evidence type="ECO:0000256" key="2">
    <source>
        <dbReference type="SAM" id="Phobius"/>
    </source>
</evidence>
<gene>
    <name evidence="3" type="ORF">KL86DYS2_10113</name>
</gene>
<feature type="region of interest" description="Disordered" evidence="1">
    <location>
        <begin position="122"/>
        <end position="146"/>
    </location>
</feature>
<accession>A0A212IV31</accession>
<evidence type="ECO:0000313" key="3">
    <source>
        <dbReference type="EMBL" id="SBV91044.1"/>
    </source>
</evidence>
<keyword evidence="2" id="KW-0812">Transmembrane</keyword>
<feature type="compositionally biased region" description="Acidic residues" evidence="1">
    <location>
        <begin position="125"/>
        <end position="145"/>
    </location>
</feature>
<keyword evidence="2" id="KW-1133">Transmembrane helix</keyword>
<dbReference type="AlphaFoldDB" id="A0A212IV31"/>
<evidence type="ECO:0000256" key="1">
    <source>
        <dbReference type="SAM" id="MobiDB-lite"/>
    </source>
</evidence>